<accession>A0ABY4PAS0</accession>
<evidence type="ECO:0000313" key="5">
    <source>
        <dbReference type="Proteomes" id="UP000831495"/>
    </source>
</evidence>
<sequence length="663" mass="74106">MATLMGTTLLLLNKNEEVTKRIPPKDLIELFETQELRSNDQLEGTLLAKDYMADFDDAKYVGVEIKDTREYHIYALTSWKVNNDHQITFSGIDEAHFELDADGFIQDRRFVMNDFAKVIHPIFEDSRWEIRSIPTEIPVGTINFYFVSRLAALKDVIDTFDVDVGFSYVIENNQITHRYVDFFNSMGKDSGKRFAYGSNLLSVVKETSTTDLYTAVVPRGDGIAKQDEDGNDTGGYSRKINIADEVWSKAKGDPVDKPQGQLYLEIPERTAQFGYPTGRPKVLIKDYDGIKDTTDLIRQAYLDLKDISRPKVQFTSDVINLGTVSLGDAITIIMPQYQIEYKTRIFKLKIDLVTNTRSVAEFGDYVVKTAGQRAYDMWLKQKKQQDNQDDVNQGLSNTIDQNKDDQDEINQNQDQINQDTTDKIDQNQEIQDTINQQLEAADQEAQKLIEQWQQQLTDQINQAQQDIGDYIQGQDQLGEIIFTGKNMLPTRGNIYNIVARTSLDSGKGQLIFNSNGLGYYDGNRLVKTAVTNDGRVYADAITGNQITGLTINSGTLKSGQISAAKIDGSYITGGTIYGTNISGGTVTGVKIQGGTISGNTTIALGGTRITSYGISVPELTVTGEINGVQAIGVSDHMYLGQKQLTWDGYYLYYGDHQIAFSEN</sequence>
<gene>
    <name evidence="4" type="ORF">MOO45_02895</name>
</gene>
<evidence type="ECO:0000256" key="1">
    <source>
        <dbReference type="SAM" id="Coils"/>
    </source>
</evidence>
<protein>
    <submittedName>
        <fullName evidence="4">Phage tail protein</fullName>
    </submittedName>
</protein>
<feature type="coiled-coil region" evidence="1">
    <location>
        <begin position="431"/>
        <end position="462"/>
    </location>
</feature>
<evidence type="ECO:0000313" key="4">
    <source>
        <dbReference type="EMBL" id="UQS82611.1"/>
    </source>
</evidence>
<feature type="domain" description="Tail spike" evidence="3">
    <location>
        <begin position="97"/>
        <end position="363"/>
    </location>
</feature>
<dbReference type="Pfam" id="PF06605">
    <property type="entry name" value="Prophage_tail"/>
    <property type="match status" value="1"/>
</dbReference>
<evidence type="ECO:0000259" key="3">
    <source>
        <dbReference type="Pfam" id="PF06605"/>
    </source>
</evidence>
<keyword evidence="5" id="KW-1185">Reference proteome</keyword>
<name>A0ABY4PAS0_9LACO</name>
<dbReference type="Proteomes" id="UP000831495">
    <property type="component" value="Chromosome"/>
</dbReference>
<proteinExistence type="predicted"/>
<keyword evidence="1" id="KW-0175">Coiled coil</keyword>
<feature type="region of interest" description="Disordered" evidence="2">
    <location>
        <begin position="383"/>
        <end position="409"/>
    </location>
</feature>
<dbReference type="InterPro" id="IPR007119">
    <property type="entry name" value="Phage_tail_spike_N"/>
</dbReference>
<organism evidence="4 5">
    <name type="scientific">Bombilactobacillus folatiphilus</name>
    <dbReference type="NCBI Taxonomy" id="2923362"/>
    <lineage>
        <taxon>Bacteria</taxon>
        <taxon>Bacillati</taxon>
        <taxon>Bacillota</taxon>
        <taxon>Bacilli</taxon>
        <taxon>Lactobacillales</taxon>
        <taxon>Lactobacillaceae</taxon>
        <taxon>Bombilactobacillus</taxon>
    </lineage>
</organism>
<evidence type="ECO:0000256" key="2">
    <source>
        <dbReference type="SAM" id="MobiDB-lite"/>
    </source>
</evidence>
<dbReference type="EMBL" id="CP093366">
    <property type="protein sequence ID" value="UQS82611.1"/>
    <property type="molecule type" value="Genomic_DNA"/>
</dbReference>
<dbReference type="RefSeq" id="WP_249514889.1">
    <property type="nucleotide sequence ID" value="NZ_CP093366.1"/>
</dbReference>
<dbReference type="InterPro" id="IPR010572">
    <property type="entry name" value="Tail_dom"/>
</dbReference>
<dbReference type="NCBIfam" id="TIGR01665">
    <property type="entry name" value="put_anti_recept"/>
    <property type="match status" value="1"/>
</dbReference>
<reference evidence="4" key="1">
    <citation type="journal article" date="2022" name="Int. J. Syst. Evol. Microbiol.">
        <title>Apilactobacillus apisilvae sp. nov., Nicolia spurrieriana gen. nov. sp. nov., Bombilactobacillus folatiphilus sp. nov. and Bombilactobacillus thymidiniphilus sp. nov., four new lactic acid bacterial isolates from stingless bees Tetragonula carbonaria and Austroplebeia australis.</title>
        <authorList>
            <person name="Oliphant S.A."/>
            <person name="Watson-Haigh N.S."/>
            <person name="Sumby K.M."/>
            <person name="Gardner J."/>
            <person name="Groom S."/>
            <person name="Jiranek V."/>
        </authorList>
    </citation>
    <scope>NUCLEOTIDE SEQUENCE</scope>
    <source>
        <strain evidence="4">SG4_D2</strain>
    </source>
</reference>